<dbReference type="CDD" id="cd07727">
    <property type="entry name" value="YmaE-like_MBL-fold"/>
    <property type="match status" value="1"/>
</dbReference>
<comment type="caution">
    <text evidence="2">The sequence shown here is derived from an EMBL/GenBank/DDBJ whole genome shotgun (WGS) entry which is preliminary data.</text>
</comment>
<dbReference type="InterPro" id="IPR036866">
    <property type="entry name" value="RibonucZ/Hydroxyglut_hydro"/>
</dbReference>
<dbReference type="SUPFAM" id="SSF54862">
    <property type="entry name" value="4Fe-4S ferredoxins"/>
    <property type="match status" value="1"/>
</dbReference>
<accession>A0AAP0DPV7</accession>
<feature type="domain" description="Metallo-beta-lactamase" evidence="1">
    <location>
        <begin position="199"/>
        <end position="357"/>
    </location>
</feature>
<dbReference type="SMART" id="SM00849">
    <property type="entry name" value="Lactamase_B"/>
    <property type="match status" value="1"/>
</dbReference>
<dbReference type="PANTHER" id="PTHR42773">
    <property type="entry name" value="METALLO-BETA-LACTAMASE-RELATED"/>
    <property type="match status" value="1"/>
</dbReference>
<dbReference type="Gene3D" id="3.30.70.20">
    <property type="match status" value="1"/>
</dbReference>
<dbReference type="SUPFAM" id="SSF56281">
    <property type="entry name" value="Metallo-hydrolase/oxidoreductase"/>
    <property type="match status" value="1"/>
</dbReference>
<dbReference type="Pfam" id="PF00753">
    <property type="entry name" value="Lactamase_B"/>
    <property type="match status" value="1"/>
</dbReference>
<reference evidence="2 3" key="1">
    <citation type="submission" date="2024-04" db="EMBL/GenBank/DDBJ databases">
        <title>The reference genome of an endangered Asteraceae, Deinandra increscens subsp. villosa, native to the Central Coast of California.</title>
        <authorList>
            <person name="Guilliams M."/>
            <person name="Hasenstab-Lehman K."/>
            <person name="Meyer R."/>
            <person name="Mcevoy S."/>
        </authorList>
    </citation>
    <scope>NUCLEOTIDE SEQUENCE [LARGE SCALE GENOMIC DNA]</scope>
    <source>
        <tissue evidence="2">Leaf</tissue>
    </source>
</reference>
<keyword evidence="3" id="KW-1185">Reference proteome</keyword>
<name>A0AAP0DPV7_9ASTR</name>
<protein>
    <recommendedName>
        <fullName evidence="1">Metallo-beta-lactamase domain-containing protein</fullName>
    </recommendedName>
</protein>
<dbReference type="PANTHER" id="PTHR42773:SF1">
    <property type="entry name" value="METALLO-BETA-LACTAMASE FAMILY PROTEIN"/>
    <property type="match status" value="1"/>
</dbReference>
<dbReference type="Proteomes" id="UP001408789">
    <property type="component" value="Unassembled WGS sequence"/>
</dbReference>
<organism evidence="2 3">
    <name type="scientific">Deinandra increscens subsp. villosa</name>
    <dbReference type="NCBI Taxonomy" id="3103831"/>
    <lineage>
        <taxon>Eukaryota</taxon>
        <taxon>Viridiplantae</taxon>
        <taxon>Streptophyta</taxon>
        <taxon>Embryophyta</taxon>
        <taxon>Tracheophyta</taxon>
        <taxon>Spermatophyta</taxon>
        <taxon>Magnoliopsida</taxon>
        <taxon>eudicotyledons</taxon>
        <taxon>Gunneridae</taxon>
        <taxon>Pentapetalae</taxon>
        <taxon>asterids</taxon>
        <taxon>campanulids</taxon>
        <taxon>Asterales</taxon>
        <taxon>Asteraceae</taxon>
        <taxon>Asteroideae</taxon>
        <taxon>Heliantheae alliance</taxon>
        <taxon>Madieae</taxon>
        <taxon>Madiinae</taxon>
        <taxon>Deinandra</taxon>
    </lineage>
</organism>
<dbReference type="AlphaFoldDB" id="A0AAP0DPV7"/>
<dbReference type="Pfam" id="PF13370">
    <property type="entry name" value="Fer4_13"/>
    <property type="match status" value="1"/>
</dbReference>
<dbReference type="Gene3D" id="3.60.15.10">
    <property type="entry name" value="Ribonuclease Z/Hydroxyacylglutathione hydrolase-like"/>
    <property type="match status" value="1"/>
</dbReference>
<proteinExistence type="predicted"/>
<dbReference type="EMBL" id="JBCNJP010000007">
    <property type="protein sequence ID" value="KAK9076777.1"/>
    <property type="molecule type" value="Genomic_DNA"/>
</dbReference>
<evidence type="ECO:0000313" key="2">
    <source>
        <dbReference type="EMBL" id="KAK9076777.1"/>
    </source>
</evidence>
<evidence type="ECO:0000259" key="1">
    <source>
        <dbReference type="SMART" id="SM00849"/>
    </source>
</evidence>
<sequence>MIKQQSLVFYFIQVRRLKGVETSYVTRLLGNTIGGEERSSSETAMATQLGFLPTYRRRFMSPSQSPKAWRSSPAAKLVIKSQSQSSQVQNLSVKKRRPENVDGEFFVDHTCIDCDTCRWMAPEIFSRVGDMSAVSKQPSCQDERLKALQALLSCPTSSISTEKPAHDIVEVQKTFPIPIDMDRIPGVYHCGYHSDKSYGAASYLLVHPEGNILIDSPRYTERLASNIDALGGARYMFLTHRDDVADHEKWSKRFDCERVLHSTEVNVSTSNVEIKLNGCGPWSFSNDIQLIHTPGHTEGSVCLFYKPLKVLFTGDHLAMGESKLAISEKYNFYSVPIQLDSVAMLLELEFESILPGHGRRVVFKDVEEKNASLKAFLTAKQHSHV</sequence>
<gene>
    <name evidence="2" type="ORF">SSX86_005111</name>
</gene>
<evidence type="ECO:0000313" key="3">
    <source>
        <dbReference type="Proteomes" id="UP001408789"/>
    </source>
</evidence>
<dbReference type="InterPro" id="IPR001279">
    <property type="entry name" value="Metallo-B-lactamas"/>
</dbReference>